<dbReference type="Pfam" id="PF18911">
    <property type="entry name" value="PKD_4"/>
    <property type="match status" value="1"/>
</dbReference>
<sequence length="1601" mass="171255">MSANLIYTIQFASPVPAGQLELVYDWGDGSPSETVALVPGSRSYHEERIHDFPRESGCEYIVTMTIRYNGTVCSNTRQVQKISSWRTDAFNGGDIALISRVTDKAEHLVCEGSDLRAIFDDESVFNCNPGYIELPPDAIESPNVEDRWRQIIYNRPVAGNKIPNVSVNGTLVTSAGGADVILDYADPRGILHLTSPVQKDDPRRTPSLEITAPGGFGAGFPKPGDVFTITLRYWNFCNPYDDPNIPGPPADPANGDHEPIERTSTIRVIAPPVAPGPSGEVVCSGTTPKAFSVTGVPIANTIRWYENIPGPDRPGRLLGTGRTLAVTAHPAWISNTTPGVYKVWASQQPNTGIVTCESPKTMVTRTIREGLEISEPTPPVPAEICNGSTLSVVLPTAPVLPTGGPTKYTWTGSDGVSVLPGSGSTGNFAIDVKDFQGQLSVDRTITVSTSYTSSPACAVTRQYTFRVYRAPAGGVVSSAKDVCEGDLIDTLLLANAVGASRQWEVRKDLAAFTPFTGISGNNYLVSGALTPGTYTFRAVVGNGNCAKAYSTESTLQVFAVPTPVYAGSDQFHCSSLVSEPLGATRPVVGVGRWSYVASIPANLPAPLFSNVNDPDATLSILRENAGAYTVRWTVSNNICERSDDVVVDFGTVPSDAAAGPDQALCGNETTLAGNTPQKGVGRWTLVSGPQNCQDNNTCRITIANPLSPTSSIKLSDETGYGTYTLRWSISSGGNNCFLKTDDVTIRFDQPLRVTANDTDVLCIDPEGLLPIALSGRVEGNFGDAYWANVNGYGSMSGSSAVSGTITASYTPTLDDYTAGTPIRVKLVAVPLPTSVCAAVERAVTIQIDRTPVANAGADIPFACSAEVTLRADVPMYGATGRWSTTDAAVLFADETDPHTAVTQLPPPPASVRLTWTVTSASGRCVSKPSTVTVSRVALPGVSDVTVSQCEIANGTTQINLALFENSVTAIPAGQREINWYRGTAMTPVNASTMQSGIVDGELFFARVTDARTGCSNQAKLTVRVPPAPRVMDGLVTLCDETTGGLSVSGIDLSEARFRNAVTQESAVIINWYASLEEAQQDLNAINTRIDVTRRRDVYARVTANTSPFCFSVAKVAIVVNPVPAISAIYGRESVCQGHSSVPEGELLFETYQVTPIPGATYHWEVPQGVNGFRIFGGGEESDFYLFLQFPNVLTGTITVRPELNGCIGPAVQKRIRVDAAPVKPTIVGASEVFEDTKGIPFSVNPNNYPSSTYNWEIRRLSDNSFGGAYIVEGQATGNILVNVLTEDIVLSVRENNAMCASETASKTIAVKKRPPPEDLLASFAVTPMASCFPTTIEVQNLSTGADTYSWTLYNEGDIVAVSNLIDPRFNISSPGVYQLQLIATHSTTGESDQLRVSEIKVLDVPYAAFTVNNNVIYAPDTELKLLNFSSRAETYQWSFGDGETSSLFEPVHTYQKEGMYLVTLQAGIDHGSQDVDGDGTVDGPLICSDTAATQVTVREGGYIQIPNAFTPDESGPTGGQPSGAGINDVFRPIVRGVKTYRMQIFNRWGTKIFETEDPEVGWDGYSPAGELMRAGVYVYKIEMTLSNGEQDTRMGDVGLIH</sequence>
<dbReference type="Proteomes" id="UP001319180">
    <property type="component" value="Unassembled WGS sequence"/>
</dbReference>
<dbReference type="Pfam" id="PF13585">
    <property type="entry name" value="CHU_C"/>
    <property type="match status" value="1"/>
</dbReference>
<dbReference type="InterPro" id="IPR045829">
    <property type="entry name" value="PKD_6"/>
</dbReference>
<dbReference type="InterPro" id="IPR022409">
    <property type="entry name" value="PKD/Chitinase_dom"/>
</dbReference>
<feature type="domain" description="PKD" evidence="1">
    <location>
        <begin position="1434"/>
        <end position="1466"/>
    </location>
</feature>
<dbReference type="SUPFAM" id="SSF49299">
    <property type="entry name" value="PKD domain"/>
    <property type="match status" value="1"/>
</dbReference>
<accession>A0AAP2GD36</accession>
<dbReference type="SMART" id="SM00089">
    <property type="entry name" value="PKD"/>
    <property type="match status" value="1"/>
</dbReference>
<dbReference type="InterPro" id="IPR000601">
    <property type="entry name" value="PKD_dom"/>
</dbReference>
<dbReference type="InterPro" id="IPR035986">
    <property type="entry name" value="PKD_dom_sf"/>
</dbReference>
<gene>
    <name evidence="2" type="ORF">KK078_09750</name>
</gene>
<dbReference type="PROSITE" id="PS50093">
    <property type="entry name" value="PKD"/>
    <property type="match status" value="1"/>
</dbReference>
<keyword evidence="3" id="KW-1185">Reference proteome</keyword>
<reference evidence="2 3" key="1">
    <citation type="submission" date="2021-05" db="EMBL/GenBank/DDBJ databases">
        <title>A Polyphasic approach of four new species of the genus Ohtaekwangia: Ohtaekwangia histidinii sp. nov., Ohtaekwangia cretensis sp. nov., Ohtaekwangia indiensis sp. nov., Ohtaekwangia reichenbachii sp. nov. from diverse environment.</title>
        <authorList>
            <person name="Octaviana S."/>
        </authorList>
    </citation>
    <scope>NUCLEOTIDE SEQUENCE [LARGE SCALE GENOMIC DNA]</scope>
    <source>
        <strain evidence="2 3">PWU37</strain>
    </source>
</reference>
<evidence type="ECO:0000259" key="1">
    <source>
        <dbReference type="PROSITE" id="PS50093"/>
    </source>
</evidence>
<dbReference type="CDD" id="cd00146">
    <property type="entry name" value="PKD"/>
    <property type="match status" value="1"/>
</dbReference>
<dbReference type="Gene3D" id="2.60.40.10">
    <property type="entry name" value="Immunoglobulins"/>
    <property type="match status" value="2"/>
</dbReference>
<evidence type="ECO:0000313" key="3">
    <source>
        <dbReference type="Proteomes" id="UP001319180"/>
    </source>
</evidence>
<dbReference type="EMBL" id="JAHESC010000011">
    <property type="protein sequence ID" value="MBT1686842.1"/>
    <property type="molecule type" value="Genomic_DNA"/>
</dbReference>
<evidence type="ECO:0000313" key="2">
    <source>
        <dbReference type="EMBL" id="MBT1686842.1"/>
    </source>
</evidence>
<proteinExistence type="predicted"/>
<protein>
    <submittedName>
        <fullName evidence="2">Gliding motility-associated C-terminal domain-containing protein</fullName>
    </submittedName>
</protein>
<comment type="caution">
    <text evidence="2">The sequence shown here is derived from an EMBL/GenBank/DDBJ whole genome shotgun (WGS) entry which is preliminary data.</text>
</comment>
<organism evidence="2 3">
    <name type="scientific">Dawidia soli</name>
    <dbReference type="NCBI Taxonomy" id="2782352"/>
    <lineage>
        <taxon>Bacteria</taxon>
        <taxon>Pseudomonadati</taxon>
        <taxon>Bacteroidota</taxon>
        <taxon>Cytophagia</taxon>
        <taxon>Cytophagales</taxon>
        <taxon>Chryseotaleaceae</taxon>
        <taxon>Dawidia</taxon>
    </lineage>
</organism>
<name>A0AAP2GD36_9BACT</name>
<dbReference type="Pfam" id="PF19408">
    <property type="entry name" value="PKD_6"/>
    <property type="match status" value="1"/>
</dbReference>
<dbReference type="InterPro" id="IPR013783">
    <property type="entry name" value="Ig-like_fold"/>
</dbReference>